<dbReference type="GO" id="GO:0016655">
    <property type="term" value="F:oxidoreductase activity, acting on NAD(P)H, quinone or similar compound as acceptor"/>
    <property type="evidence" value="ECO:0007669"/>
    <property type="project" value="InterPro"/>
</dbReference>
<comment type="subunit">
    <text evidence="6">Homodimer.</text>
</comment>
<dbReference type="RefSeq" id="WP_339090603.1">
    <property type="nucleotide sequence ID" value="NZ_LR743507.1"/>
</dbReference>
<dbReference type="Pfam" id="PF02525">
    <property type="entry name" value="Flavodoxin_2"/>
    <property type="match status" value="1"/>
</dbReference>
<comment type="function">
    <text evidence="6">Quinone reductase that provides resistance to thiol-specific stress caused by electrophilic quinones.</text>
</comment>
<dbReference type="SUPFAM" id="SSF52218">
    <property type="entry name" value="Flavoproteins"/>
    <property type="match status" value="1"/>
</dbReference>
<comment type="similarity">
    <text evidence="6">Belongs to the azoreductase type 1 family.</text>
</comment>
<proteinExistence type="inferred from homology"/>
<dbReference type="EC" id="1.7.1.17" evidence="6"/>
<sequence>MTLNILHIDASARPGRSDIDAHGSHTRRLSARFVERWRRARPDDGVGYLDVGQQPPAHVDGRWIHAAFTPPAAREPWMADALAESDRLVDQLIAADLIVVGLPMYNFSVPAQFKAWIDNIVRVGRTFGFDRSRGALPYWPLLADAGKRAVLLGARGDHGYGKGGRIAHLNHTEDSVRSALGYIGITEVHEAAVESDEFGGVQLAQSLRRAEEGVDSLVDRLLAEVPRVRPAPNGRLTQSASFGSRSTTGSSC</sequence>
<dbReference type="InterPro" id="IPR023048">
    <property type="entry name" value="NADH:quinone_OxRdtase_FMN_depd"/>
</dbReference>
<feature type="domain" description="Flavodoxin-like fold" evidence="8">
    <location>
        <begin position="4"/>
        <end position="209"/>
    </location>
</feature>
<comment type="catalytic activity">
    <reaction evidence="6">
        <text>2 a quinone + NADH + H(+) = 2 a 1,4-benzosemiquinone + NAD(+)</text>
        <dbReference type="Rhea" id="RHEA:65952"/>
        <dbReference type="ChEBI" id="CHEBI:15378"/>
        <dbReference type="ChEBI" id="CHEBI:57540"/>
        <dbReference type="ChEBI" id="CHEBI:57945"/>
        <dbReference type="ChEBI" id="CHEBI:132124"/>
        <dbReference type="ChEBI" id="CHEBI:134225"/>
    </reaction>
</comment>
<keyword evidence="3 6" id="KW-0560">Oxidoreductase</keyword>
<dbReference type="PANTHER" id="PTHR43741:SF2">
    <property type="entry name" value="FMN-DEPENDENT NADH:QUINONE OXIDOREDUCTASE"/>
    <property type="match status" value="1"/>
</dbReference>
<protein>
    <recommendedName>
        <fullName evidence="6">FMN dependent NADH:quinone oxidoreductase</fullName>
        <ecNumber evidence="6">1.6.5.-</ecNumber>
    </recommendedName>
    <alternativeName>
        <fullName evidence="6">Azo-dye reductase</fullName>
    </alternativeName>
    <alternativeName>
        <fullName evidence="6">FMN-dependent NADH-azo compound oxidoreductase</fullName>
    </alternativeName>
    <alternativeName>
        <fullName evidence="6">FMN-dependent NADH-azoreductase</fullName>
        <ecNumber evidence="6">1.7.1.17</ecNumber>
    </alternativeName>
</protein>
<dbReference type="GO" id="GO:0010181">
    <property type="term" value="F:FMN binding"/>
    <property type="evidence" value="ECO:0007669"/>
    <property type="project" value="UniProtKB-UniRule"/>
</dbReference>
<dbReference type="InterPro" id="IPR003680">
    <property type="entry name" value="Flavodoxin_fold"/>
</dbReference>
<dbReference type="InterPro" id="IPR029039">
    <property type="entry name" value="Flavoprotein-like_sf"/>
</dbReference>
<evidence type="ECO:0000313" key="9">
    <source>
        <dbReference type="EMBL" id="CAA2104933.1"/>
    </source>
</evidence>
<gene>
    <name evidence="9" type="primary">azoR1_2</name>
    <name evidence="6" type="synonym">azoR</name>
    <name evidence="9" type="ORF">VVAX_03006</name>
</gene>
<evidence type="ECO:0000256" key="1">
    <source>
        <dbReference type="ARBA" id="ARBA00022630"/>
    </source>
</evidence>
<evidence type="ECO:0000256" key="2">
    <source>
        <dbReference type="ARBA" id="ARBA00022643"/>
    </source>
</evidence>
<accession>A0A679IYH4</accession>
<dbReference type="AlphaFoldDB" id="A0A679IYH4"/>
<comment type="caution">
    <text evidence="6">Lacks conserved residue(s) required for the propagation of feature annotation.</text>
</comment>
<dbReference type="InterPro" id="IPR050104">
    <property type="entry name" value="FMN-dep_NADH:Q_OxRdtase_AzoR1"/>
</dbReference>
<evidence type="ECO:0000256" key="3">
    <source>
        <dbReference type="ARBA" id="ARBA00023002"/>
    </source>
</evidence>
<dbReference type="Gene3D" id="3.40.50.360">
    <property type="match status" value="1"/>
</dbReference>
<evidence type="ECO:0000256" key="5">
    <source>
        <dbReference type="ARBA" id="ARBA00048542"/>
    </source>
</evidence>
<dbReference type="GO" id="GO:0016652">
    <property type="term" value="F:oxidoreductase activity, acting on NAD(P)H as acceptor"/>
    <property type="evidence" value="ECO:0007669"/>
    <property type="project" value="UniProtKB-UniRule"/>
</dbReference>
<dbReference type="HAMAP" id="MF_01216">
    <property type="entry name" value="Azoreductase_type1"/>
    <property type="match status" value="1"/>
</dbReference>
<feature type="compositionally biased region" description="Polar residues" evidence="7">
    <location>
        <begin position="235"/>
        <end position="252"/>
    </location>
</feature>
<evidence type="ECO:0000256" key="4">
    <source>
        <dbReference type="ARBA" id="ARBA00023027"/>
    </source>
</evidence>
<dbReference type="GO" id="GO:0009055">
    <property type="term" value="F:electron transfer activity"/>
    <property type="evidence" value="ECO:0007669"/>
    <property type="project" value="UniProtKB-UniRule"/>
</dbReference>
<feature type="region of interest" description="Disordered" evidence="7">
    <location>
        <begin position="229"/>
        <end position="252"/>
    </location>
</feature>
<comment type="cofactor">
    <cofactor evidence="6">
        <name>FMN</name>
        <dbReference type="ChEBI" id="CHEBI:58210"/>
    </cofactor>
    <text evidence="6">Binds 1 FMN per subunit.</text>
</comment>
<evidence type="ECO:0000256" key="7">
    <source>
        <dbReference type="SAM" id="MobiDB-lite"/>
    </source>
</evidence>
<reference evidence="9" key="1">
    <citation type="submission" date="2019-12" db="EMBL/GenBank/DDBJ databases">
        <authorList>
            <person name="Cremers G."/>
        </authorList>
    </citation>
    <scope>NUCLEOTIDE SEQUENCE</scope>
    <source>
        <strain evidence="9">Vvax</strain>
    </source>
</reference>
<feature type="binding site" evidence="6">
    <location>
        <begin position="104"/>
        <end position="107"/>
    </location>
    <ligand>
        <name>FMN</name>
        <dbReference type="ChEBI" id="CHEBI:58210"/>
    </ligand>
</feature>
<dbReference type="PANTHER" id="PTHR43741">
    <property type="entry name" value="FMN-DEPENDENT NADH-AZOREDUCTASE 1"/>
    <property type="match status" value="1"/>
</dbReference>
<keyword evidence="4 6" id="KW-0520">NAD</keyword>
<dbReference type="EMBL" id="LR743507">
    <property type="protein sequence ID" value="CAA2104933.1"/>
    <property type="molecule type" value="Genomic_DNA"/>
</dbReference>
<feature type="binding site" evidence="6">
    <location>
        <position position="11"/>
    </location>
    <ligand>
        <name>FMN</name>
        <dbReference type="ChEBI" id="CHEBI:58210"/>
    </ligand>
</feature>
<keyword evidence="2 6" id="KW-0288">FMN</keyword>
<keyword evidence="1 6" id="KW-0285">Flavoprotein</keyword>
<comment type="function">
    <text evidence="6">Also exhibits azoreductase activity. Catalyzes the reductive cleavage of the azo bond in aromatic azo compounds to the corresponding amines.</text>
</comment>
<name>A0A679IYH4_VARPD</name>
<evidence type="ECO:0000256" key="6">
    <source>
        <dbReference type="HAMAP-Rule" id="MF_01216"/>
    </source>
</evidence>
<organism evidence="9">
    <name type="scientific">Variovorax paradoxus</name>
    <dbReference type="NCBI Taxonomy" id="34073"/>
    <lineage>
        <taxon>Bacteria</taxon>
        <taxon>Pseudomonadati</taxon>
        <taxon>Pseudomonadota</taxon>
        <taxon>Betaproteobacteria</taxon>
        <taxon>Burkholderiales</taxon>
        <taxon>Comamonadaceae</taxon>
        <taxon>Variovorax</taxon>
    </lineage>
</organism>
<comment type="catalytic activity">
    <reaction evidence="5">
        <text>N,N-dimethyl-1,4-phenylenediamine + anthranilate + 2 NAD(+) = 2-(4-dimethylaminophenyl)diazenylbenzoate + 2 NADH + 2 H(+)</text>
        <dbReference type="Rhea" id="RHEA:55872"/>
        <dbReference type="ChEBI" id="CHEBI:15378"/>
        <dbReference type="ChEBI" id="CHEBI:15783"/>
        <dbReference type="ChEBI" id="CHEBI:16567"/>
        <dbReference type="ChEBI" id="CHEBI:57540"/>
        <dbReference type="ChEBI" id="CHEBI:57945"/>
        <dbReference type="ChEBI" id="CHEBI:71579"/>
        <dbReference type="EC" id="1.7.1.17"/>
    </reaction>
    <physiologicalReaction direction="right-to-left" evidence="5">
        <dbReference type="Rhea" id="RHEA:55874"/>
    </physiologicalReaction>
</comment>
<evidence type="ECO:0000259" key="8">
    <source>
        <dbReference type="Pfam" id="PF02525"/>
    </source>
</evidence>
<dbReference type="EC" id="1.6.5.-" evidence="6"/>